<dbReference type="GO" id="GO:0005737">
    <property type="term" value="C:cytoplasm"/>
    <property type="evidence" value="ECO:0007669"/>
    <property type="project" value="TreeGrafter"/>
</dbReference>
<gene>
    <name evidence="11" type="ORF">HETSPECPRED_007396</name>
</gene>
<dbReference type="InterPro" id="IPR036627">
    <property type="entry name" value="CobW-likC_sf"/>
</dbReference>
<dbReference type="SUPFAM" id="SSF90002">
    <property type="entry name" value="Hypothetical protein YjiA, C-terminal domain"/>
    <property type="match status" value="1"/>
</dbReference>
<feature type="domain" description="CobW C-terminal" evidence="10">
    <location>
        <begin position="237"/>
        <end position="313"/>
    </location>
</feature>
<sequence>MDSVIDEPPTLVENTTIDGDTGLASIEALISQRGGFDYILLETSGLADPGNLAPLFWTDDGLGSNTYLDGIVTVVDAKNILTSLSETPSHPEVEEAGDATEGQKTDEDHAGEHLTTAHLQISHADVIVLNKADTVTPEQLDAVHGRVTSINGLAKIHVTQHSRVPHLEGFLLDLHAYDGVKGLEEVEKKGHSHIDPSISTLALPIPILSPSQFAALESWLRLLLWENTLLPPLPSALADPGSPPFSIHRAKGLIRCQDGAVKMLQGVREVFDITDLEKEEEEGGEGGGGKEGKIVLIGRGLRRESLEASLGRALREVGD</sequence>
<dbReference type="Proteomes" id="UP000664521">
    <property type="component" value="Unassembled WGS sequence"/>
</dbReference>
<comment type="similarity">
    <text evidence="6">Belongs to the SIMIBI class G3E GTPase family. ZNG1 subfamily.</text>
</comment>
<evidence type="ECO:0000256" key="4">
    <source>
        <dbReference type="ARBA" id="ARBA00023134"/>
    </source>
</evidence>
<dbReference type="InterPro" id="IPR011629">
    <property type="entry name" value="CobW-like_C"/>
</dbReference>
<evidence type="ECO:0000256" key="8">
    <source>
        <dbReference type="SAM" id="MobiDB-lite"/>
    </source>
</evidence>
<keyword evidence="2" id="KW-0378">Hydrolase</keyword>
<dbReference type="EMBL" id="CAJPDS010000052">
    <property type="protein sequence ID" value="CAF9929553.1"/>
    <property type="molecule type" value="Genomic_DNA"/>
</dbReference>
<keyword evidence="12" id="KW-1185">Reference proteome</keyword>
<dbReference type="OrthoDB" id="258627at2759"/>
<evidence type="ECO:0000256" key="2">
    <source>
        <dbReference type="ARBA" id="ARBA00022801"/>
    </source>
</evidence>
<evidence type="ECO:0008006" key="13">
    <source>
        <dbReference type="Google" id="ProtNLM"/>
    </source>
</evidence>
<dbReference type="Gene3D" id="3.30.1220.10">
    <property type="entry name" value="CobW-like, C-terminal domain"/>
    <property type="match status" value="1"/>
</dbReference>
<evidence type="ECO:0000256" key="5">
    <source>
        <dbReference type="ARBA" id="ARBA00023186"/>
    </source>
</evidence>
<evidence type="ECO:0000313" key="11">
    <source>
        <dbReference type="EMBL" id="CAF9929553.1"/>
    </source>
</evidence>
<keyword evidence="3" id="KW-0862">Zinc</keyword>
<keyword evidence="5" id="KW-0143">Chaperone</keyword>
<name>A0A8H3FRL0_9LECA</name>
<feature type="domain" description="CobW/HypB/UreG nucleotide-binding" evidence="9">
    <location>
        <begin position="23"/>
        <end position="156"/>
    </location>
</feature>
<comment type="catalytic activity">
    <reaction evidence="7">
        <text>GTP + H2O = GDP + phosphate + H(+)</text>
        <dbReference type="Rhea" id="RHEA:19669"/>
        <dbReference type="ChEBI" id="CHEBI:15377"/>
        <dbReference type="ChEBI" id="CHEBI:15378"/>
        <dbReference type="ChEBI" id="CHEBI:37565"/>
        <dbReference type="ChEBI" id="CHEBI:43474"/>
        <dbReference type="ChEBI" id="CHEBI:58189"/>
    </reaction>
    <physiologicalReaction direction="left-to-right" evidence="7">
        <dbReference type="Rhea" id="RHEA:19670"/>
    </physiologicalReaction>
</comment>
<evidence type="ECO:0000256" key="6">
    <source>
        <dbReference type="ARBA" id="ARBA00034320"/>
    </source>
</evidence>
<dbReference type="InterPro" id="IPR027417">
    <property type="entry name" value="P-loop_NTPase"/>
</dbReference>
<dbReference type="Pfam" id="PF02492">
    <property type="entry name" value="cobW"/>
    <property type="match status" value="1"/>
</dbReference>
<dbReference type="InterPro" id="IPR003495">
    <property type="entry name" value="CobW/HypB/UreG_nucleotide-bd"/>
</dbReference>
<evidence type="ECO:0000313" key="12">
    <source>
        <dbReference type="Proteomes" id="UP000664521"/>
    </source>
</evidence>
<comment type="caution">
    <text evidence="11">The sequence shown here is derived from an EMBL/GenBank/DDBJ whole genome shotgun (WGS) entry which is preliminary data.</text>
</comment>
<dbReference type="AlphaFoldDB" id="A0A8H3FRL0"/>
<accession>A0A8H3FRL0</accession>
<dbReference type="GO" id="GO:0016787">
    <property type="term" value="F:hydrolase activity"/>
    <property type="evidence" value="ECO:0007669"/>
    <property type="project" value="UniProtKB-KW"/>
</dbReference>
<evidence type="ECO:0000259" key="9">
    <source>
        <dbReference type="Pfam" id="PF02492"/>
    </source>
</evidence>
<dbReference type="SUPFAM" id="SSF52540">
    <property type="entry name" value="P-loop containing nucleoside triphosphate hydrolases"/>
    <property type="match status" value="1"/>
</dbReference>
<dbReference type="InterPro" id="IPR051316">
    <property type="entry name" value="Zinc-reg_GTPase_activator"/>
</dbReference>
<dbReference type="PANTHER" id="PTHR13748">
    <property type="entry name" value="COBW-RELATED"/>
    <property type="match status" value="1"/>
</dbReference>
<evidence type="ECO:0000256" key="1">
    <source>
        <dbReference type="ARBA" id="ARBA00022741"/>
    </source>
</evidence>
<keyword evidence="4" id="KW-0342">GTP-binding</keyword>
<keyword evidence="1" id="KW-0547">Nucleotide-binding</keyword>
<protein>
    <recommendedName>
        <fullName evidence="13">CobW/HypB/UreG nucleotide-binding domain-containing protein</fullName>
    </recommendedName>
</protein>
<dbReference type="PANTHER" id="PTHR13748:SF31">
    <property type="entry name" value="ZINC-REGULATED GTPASE METALLOPROTEIN ACTIVATOR 1A-RELATED"/>
    <property type="match status" value="1"/>
</dbReference>
<evidence type="ECO:0000256" key="3">
    <source>
        <dbReference type="ARBA" id="ARBA00022833"/>
    </source>
</evidence>
<proteinExistence type="inferred from homology"/>
<evidence type="ECO:0000259" key="10">
    <source>
        <dbReference type="Pfam" id="PF07683"/>
    </source>
</evidence>
<feature type="region of interest" description="Disordered" evidence="8">
    <location>
        <begin position="85"/>
        <end position="106"/>
    </location>
</feature>
<reference evidence="11" key="1">
    <citation type="submission" date="2021-03" db="EMBL/GenBank/DDBJ databases">
        <authorList>
            <person name="Tagirdzhanova G."/>
        </authorList>
    </citation>
    <scope>NUCLEOTIDE SEQUENCE</scope>
</reference>
<evidence type="ECO:0000256" key="7">
    <source>
        <dbReference type="ARBA" id="ARBA00049117"/>
    </source>
</evidence>
<dbReference type="GO" id="GO:0005525">
    <property type="term" value="F:GTP binding"/>
    <property type="evidence" value="ECO:0007669"/>
    <property type="project" value="UniProtKB-KW"/>
</dbReference>
<dbReference type="Pfam" id="PF07683">
    <property type="entry name" value="CobW_C"/>
    <property type="match status" value="1"/>
</dbReference>
<dbReference type="Gene3D" id="3.40.50.300">
    <property type="entry name" value="P-loop containing nucleotide triphosphate hydrolases"/>
    <property type="match status" value="1"/>
</dbReference>
<organism evidence="11 12">
    <name type="scientific">Heterodermia speciosa</name>
    <dbReference type="NCBI Taxonomy" id="116794"/>
    <lineage>
        <taxon>Eukaryota</taxon>
        <taxon>Fungi</taxon>
        <taxon>Dikarya</taxon>
        <taxon>Ascomycota</taxon>
        <taxon>Pezizomycotina</taxon>
        <taxon>Lecanoromycetes</taxon>
        <taxon>OSLEUM clade</taxon>
        <taxon>Lecanoromycetidae</taxon>
        <taxon>Caliciales</taxon>
        <taxon>Physciaceae</taxon>
        <taxon>Heterodermia</taxon>
    </lineage>
</organism>